<dbReference type="PANTHER" id="PTHR21324:SF2">
    <property type="entry name" value="EG:22E5.9 PROTEIN"/>
    <property type="match status" value="1"/>
</dbReference>
<evidence type="ECO:0000256" key="1">
    <source>
        <dbReference type="ARBA" id="ARBA00004127"/>
    </source>
</evidence>
<dbReference type="GO" id="GO:0012505">
    <property type="term" value="C:endomembrane system"/>
    <property type="evidence" value="ECO:0007669"/>
    <property type="project" value="UniProtKB-SubCell"/>
</dbReference>
<comment type="caution">
    <text evidence="7">The sequence shown here is derived from an EMBL/GenBank/DDBJ whole genome shotgun (WGS) entry which is preliminary data.</text>
</comment>
<reference evidence="7" key="1">
    <citation type="journal article" date="2019" name="G3 (Bethesda)">
        <title>Genome Assemblies of Two Rare Opportunistic Yeast Pathogens: Diutina rugosa (syn. Candida rugosa) and Trichomonascus ciferrii (syn. Candida ciferrii).</title>
        <authorList>
            <person name="Mixao V."/>
            <person name="Saus E."/>
            <person name="Hansen A.P."/>
            <person name="Lass-Florl C."/>
            <person name="Gabaldon T."/>
        </authorList>
    </citation>
    <scope>NUCLEOTIDE SEQUENCE</scope>
    <source>
        <strain evidence="7">CBS 4856</strain>
    </source>
</reference>
<feature type="transmembrane region" description="Helical" evidence="5">
    <location>
        <begin position="98"/>
        <end position="120"/>
    </location>
</feature>
<feature type="transmembrane region" description="Helical" evidence="5">
    <location>
        <begin position="132"/>
        <end position="154"/>
    </location>
</feature>
<dbReference type="EMBL" id="SWFS01000466">
    <property type="protein sequence ID" value="KAA8902510.1"/>
    <property type="molecule type" value="Genomic_DNA"/>
</dbReference>
<feature type="transmembrane region" description="Helical" evidence="5">
    <location>
        <begin position="57"/>
        <end position="77"/>
    </location>
</feature>
<sequence>MWKVLHHWGLPLFGCICWWGMLIALMVCWAVQGHPRYYFVNPNKDILFISDVAATNLQPIFIALCCVQALCYVLTVISERYLRHAGRLLPNWRQREKVMAGLAIGFGIIGQLGIVFVSIFNTHVFKKVHASMLGVFLVGTAISALCTIAEFALLDWSYTEVNRLRISYICKGCWFVVALALTLGFLICQKVDKENAAAVMEWCLAFSYGFYLMTLVYDLLPAAKTKKGQLFEQKLDHQLTNAVSWVPGVQVLPEEPSINPSAEMRENNSSHVGENIMMHRQSHPRDFV</sequence>
<name>A0A642UTC8_9ASCO</name>
<comment type="subcellular location">
    <subcellularLocation>
        <location evidence="1">Endomembrane system</location>
        <topology evidence="1">Multi-pass membrane protein</topology>
    </subcellularLocation>
</comment>
<keyword evidence="8" id="KW-1185">Reference proteome</keyword>
<keyword evidence="3 5" id="KW-1133">Transmembrane helix</keyword>
<dbReference type="OrthoDB" id="10032492at2759"/>
<dbReference type="VEuPathDB" id="FungiDB:TRICI_005871"/>
<feature type="transmembrane region" description="Helical" evidence="5">
    <location>
        <begin position="12"/>
        <end position="32"/>
    </location>
</feature>
<evidence type="ECO:0000256" key="4">
    <source>
        <dbReference type="ARBA" id="ARBA00023136"/>
    </source>
</evidence>
<gene>
    <name evidence="7" type="ORF">TRICI_005871</name>
</gene>
<dbReference type="Proteomes" id="UP000761534">
    <property type="component" value="Unassembled WGS sequence"/>
</dbReference>
<evidence type="ECO:0000259" key="6">
    <source>
        <dbReference type="Pfam" id="PF10277"/>
    </source>
</evidence>
<keyword evidence="4 5" id="KW-0472">Membrane</keyword>
<accession>A0A642UTC8</accession>
<dbReference type="PANTHER" id="PTHR21324">
    <property type="entry name" value="FASTING-INDUCIBLE INTEGRAL MEMBRANE PROTEIN TM6P1-RELATED"/>
    <property type="match status" value="1"/>
</dbReference>
<dbReference type="AlphaFoldDB" id="A0A642UTC8"/>
<feature type="domain" description="CWH43-like N-terminal" evidence="6">
    <location>
        <begin position="9"/>
        <end position="220"/>
    </location>
</feature>
<dbReference type="InterPro" id="IPR019402">
    <property type="entry name" value="CWH43_N"/>
</dbReference>
<dbReference type="Pfam" id="PF10277">
    <property type="entry name" value="Frag1"/>
    <property type="match status" value="1"/>
</dbReference>
<feature type="transmembrane region" description="Helical" evidence="5">
    <location>
        <begin position="199"/>
        <end position="220"/>
    </location>
</feature>
<evidence type="ECO:0000256" key="2">
    <source>
        <dbReference type="ARBA" id="ARBA00022692"/>
    </source>
</evidence>
<organism evidence="7 8">
    <name type="scientific">Trichomonascus ciferrii</name>
    <dbReference type="NCBI Taxonomy" id="44093"/>
    <lineage>
        <taxon>Eukaryota</taxon>
        <taxon>Fungi</taxon>
        <taxon>Dikarya</taxon>
        <taxon>Ascomycota</taxon>
        <taxon>Saccharomycotina</taxon>
        <taxon>Dipodascomycetes</taxon>
        <taxon>Dipodascales</taxon>
        <taxon>Trichomonascaceae</taxon>
        <taxon>Trichomonascus</taxon>
        <taxon>Trichomonascus ciferrii complex</taxon>
    </lineage>
</organism>
<dbReference type="InterPro" id="IPR050911">
    <property type="entry name" value="DRAM/TMEM150_Autophagy_Mod"/>
</dbReference>
<dbReference type="GO" id="GO:0005886">
    <property type="term" value="C:plasma membrane"/>
    <property type="evidence" value="ECO:0007669"/>
    <property type="project" value="TreeGrafter"/>
</dbReference>
<protein>
    <recommendedName>
        <fullName evidence="6">CWH43-like N-terminal domain-containing protein</fullName>
    </recommendedName>
</protein>
<evidence type="ECO:0000313" key="7">
    <source>
        <dbReference type="EMBL" id="KAA8902510.1"/>
    </source>
</evidence>
<evidence type="ECO:0000256" key="5">
    <source>
        <dbReference type="SAM" id="Phobius"/>
    </source>
</evidence>
<evidence type="ECO:0000256" key="3">
    <source>
        <dbReference type="ARBA" id="ARBA00022989"/>
    </source>
</evidence>
<feature type="transmembrane region" description="Helical" evidence="5">
    <location>
        <begin position="166"/>
        <end position="187"/>
    </location>
</feature>
<proteinExistence type="predicted"/>
<keyword evidence="2 5" id="KW-0812">Transmembrane</keyword>
<evidence type="ECO:0000313" key="8">
    <source>
        <dbReference type="Proteomes" id="UP000761534"/>
    </source>
</evidence>